<keyword evidence="8" id="KW-1185">Reference proteome</keyword>
<protein>
    <submittedName>
        <fullName evidence="7">Fungal trichothecene efflux pump</fullName>
    </submittedName>
</protein>
<keyword evidence="2" id="KW-0813">Transport</keyword>
<dbReference type="Proteomes" id="UP000799429">
    <property type="component" value="Unassembled WGS sequence"/>
</dbReference>
<dbReference type="GO" id="GO:0005886">
    <property type="term" value="C:plasma membrane"/>
    <property type="evidence" value="ECO:0007669"/>
    <property type="project" value="TreeGrafter"/>
</dbReference>
<accession>A0A9P4VQU8</accession>
<feature type="transmembrane region" description="Helical" evidence="6">
    <location>
        <begin position="201"/>
        <end position="220"/>
    </location>
</feature>
<feature type="transmembrane region" description="Helical" evidence="6">
    <location>
        <begin position="20"/>
        <end position="42"/>
    </location>
</feature>
<dbReference type="GO" id="GO:0022857">
    <property type="term" value="F:transmembrane transporter activity"/>
    <property type="evidence" value="ECO:0007669"/>
    <property type="project" value="InterPro"/>
</dbReference>
<sequence>MGPAIATSFIVHYPSVGWRGIYWLLLALNGTALICWAAFYFPPTFEEKHKRDIDSKMYWLKHFDWFGTFLFAGGFIVFLLGLSWGGAVYPWKSAAVISSIIIGFIVLVIFVLYEIYAPIKEPLIPMHLFANGRWSAAVVLLGLGAGVYYAFSIVWPAQVAVIYNNGDPMWVGYVSILVGMGIITGQIVAGALAVRIGKTRYQCMAVFTIGGIFLGCAAIAEPDNFKTTLALIFLGCFFIGWNESICLANSTILVRDQRDIGVAGGTAGSVRAAICAVMVAVFVTVMTNRLGETIPEQVPPALIAAGLPETSVPDFLAAFNVGADALAAVEGVTEQIIGVGAEAYKWASADAYRTVYLVNIAFSGIAILLTWFAPNTDELMSGKVAATLHHEGQESEEDVVGAEKV</sequence>
<dbReference type="OrthoDB" id="4161376at2759"/>
<feature type="transmembrane region" description="Helical" evidence="6">
    <location>
        <begin position="260"/>
        <end position="283"/>
    </location>
</feature>
<dbReference type="InterPro" id="IPR010573">
    <property type="entry name" value="MFS_Str1/Tri12-like"/>
</dbReference>
<feature type="transmembrane region" description="Helical" evidence="6">
    <location>
        <begin position="134"/>
        <end position="158"/>
    </location>
</feature>
<dbReference type="AlphaFoldDB" id="A0A9P4VQU8"/>
<keyword evidence="3 6" id="KW-0812">Transmembrane</keyword>
<keyword evidence="5 6" id="KW-0472">Membrane</keyword>
<dbReference type="EMBL" id="MU006093">
    <property type="protein sequence ID" value="KAF2840253.1"/>
    <property type="molecule type" value="Genomic_DNA"/>
</dbReference>
<evidence type="ECO:0000256" key="1">
    <source>
        <dbReference type="ARBA" id="ARBA00004141"/>
    </source>
</evidence>
<feature type="transmembrane region" description="Helical" evidence="6">
    <location>
        <begin position="93"/>
        <end position="113"/>
    </location>
</feature>
<proteinExistence type="predicted"/>
<organism evidence="7 8">
    <name type="scientific">Patellaria atrata CBS 101060</name>
    <dbReference type="NCBI Taxonomy" id="1346257"/>
    <lineage>
        <taxon>Eukaryota</taxon>
        <taxon>Fungi</taxon>
        <taxon>Dikarya</taxon>
        <taxon>Ascomycota</taxon>
        <taxon>Pezizomycotina</taxon>
        <taxon>Dothideomycetes</taxon>
        <taxon>Dothideomycetes incertae sedis</taxon>
        <taxon>Patellariales</taxon>
        <taxon>Patellariaceae</taxon>
        <taxon>Patellaria</taxon>
    </lineage>
</organism>
<evidence type="ECO:0000313" key="8">
    <source>
        <dbReference type="Proteomes" id="UP000799429"/>
    </source>
</evidence>
<feature type="transmembrane region" description="Helical" evidence="6">
    <location>
        <begin position="170"/>
        <end position="194"/>
    </location>
</feature>
<evidence type="ECO:0000256" key="5">
    <source>
        <dbReference type="ARBA" id="ARBA00023136"/>
    </source>
</evidence>
<feature type="non-terminal residue" evidence="7">
    <location>
        <position position="1"/>
    </location>
</feature>
<keyword evidence="4 6" id="KW-1133">Transmembrane helix</keyword>
<name>A0A9P4VQU8_9PEZI</name>
<dbReference type="SUPFAM" id="SSF103473">
    <property type="entry name" value="MFS general substrate transporter"/>
    <property type="match status" value="1"/>
</dbReference>
<evidence type="ECO:0000313" key="7">
    <source>
        <dbReference type="EMBL" id="KAF2840253.1"/>
    </source>
</evidence>
<comment type="caution">
    <text evidence="7">The sequence shown here is derived from an EMBL/GenBank/DDBJ whole genome shotgun (WGS) entry which is preliminary data.</text>
</comment>
<dbReference type="PANTHER" id="PTHR23501">
    <property type="entry name" value="MAJOR FACILITATOR SUPERFAMILY"/>
    <property type="match status" value="1"/>
</dbReference>
<comment type="subcellular location">
    <subcellularLocation>
        <location evidence="1">Membrane</location>
        <topology evidence="1">Multi-pass membrane protein</topology>
    </subcellularLocation>
</comment>
<reference evidence="7" key="1">
    <citation type="journal article" date="2020" name="Stud. Mycol.">
        <title>101 Dothideomycetes genomes: a test case for predicting lifestyles and emergence of pathogens.</title>
        <authorList>
            <person name="Haridas S."/>
            <person name="Albert R."/>
            <person name="Binder M."/>
            <person name="Bloem J."/>
            <person name="Labutti K."/>
            <person name="Salamov A."/>
            <person name="Andreopoulos B."/>
            <person name="Baker S."/>
            <person name="Barry K."/>
            <person name="Bills G."/>
            <person name="Bluhm B."/>
            <person name="Cannon C."/>
            <person name="Castanera R."/>
            <person name="Culley D."/>
            <person name="Daum C."/>
            <person name="Ezra D."/>
            <person name="Gonzalez J."/>
            <person name="Henrissat B."/>
            <person name="Kuo A."/>
            <person name="Liang C."/>
            <person name="Lipzen A."/>
            <person name="Lutzoni F."/>
            <person name="Magnuson J."/>
            <person name="Mondo S."/>
            <person name="Nolan M."/>
            <person name="Ohm R."/>
            <person name="Pangilinan J."/>
            <person name="Park H.-J."/>
            <person name="Ramirez L."/>
            <person name="Alfaro M."/>
            <person name="Sun H."/>
            <person name="Tritt A."/>
            <person name="Yoshinaga Y."/>
            <person name="Zwiers L.-H."/>
            <person name="Turgeon B."/>
            <person name="Goodwin S."/>
            <person name="Spatafora J."/>
            <person name="Crous P."/>
            <person name="Grigoriev I."/>
        </authorList>
    </citation>
    <scope>NUCLEOTIDE SEQUENCE</scope>
    <source>
        <strain evidence="7">CBS 101060</strain>
    </source>
</reference>
<evidence type="ECO:0000256" key="2">
    <source>
        <dbReference type="ARBA" id="ARBA00022448"/>
    </source>
</evidence>
<feature type="transmembrane region" description="Helical" evidence="6">
    <location>
        <begin position="354"/>
        <end position="373"/>
    </location>
</feature>
<dbReference type="InterPro" id="IPR036259">
    <property type="entry name" value="MFS_trans_sf"/>
</dbReference>
<dbReference type="PANTHER" id="PTHR23501:SF109">
    <property type="entry name" value="MAJOR FACILITATOR SUPERFAMILY (MFS) PROFILE DOMAIN-CONTAINING PROTEIN-RELATED"/>
    <property type="match status" value="1"/>
</dbReference>
<dbReference type="Pfam" id="PF06609">
    <property type="entry name" value="TRI12"/>
    <property type="match status" value="1"/>
</dbReference>
<evidence type="ECO:0000256" key="6">
    <source>
        <dbReference type="SAM" id="Phobius"/>
    </source>
</evidence>
<feature type="transmembrane region" description="Helical" evidence="6">
    <location>
        <begin position="226"/>
        <end position="248"/>
    </location>
</feature>
<evidence type="ECO:0000256" key="3">
    <source>
        <dbReference type="ARBA" id="ARBA00022692"/>
    </source>
</evidence>
<feature type="transmembrane region" description="Helical" evidence="6">
    <location>
        <begin position="63"/>
        <end position="87"/>
    </location>
</feature>
<gene>
    <name evidence="7" type="ORF">M501DRAFT_1002571</name>
</gene>
<evidence type="ECO:0000256" key="4">
    <source>
        <dbReference type="ARBA" id="ARBA00022989"/>
    </source>
</evidence>
<dbReference type="Gene3D" id="1.20.1720.10">
    <property type="entry name" value="Multidrug resistance protein D"/>
    <property type="match status" value="1"/>
</dbReference>